<dbReference type="InterPro" id="IPR036860">
    <property type="entry name" value="SH2_dom_sf"/>
</dbReference>
<dbReference type="GO" id="GO:0005096">
    <property type="term" value="F:GTPase activator activity"/>
    <property type="evidence" value="ECO:0007669"/>
    <property type="project" value="UniProtKB-KW"/>
</dbReference>
<reference evidence="6" key="2">
    <citation type="submission" date="2025-09" db="UniProtKB">
        <authorList>
            <consortium name="Ensembl"/>
        </authorList>
    </citation>
    <scope>IDENTIFICATION</scope>
</reference>
<feature type="compositionally biased region" description="Basic and acidic residues" evidence="3">
    <location>
        <begin position="834"/>
        <end position="851"/>
    </location>
</feature>
<evidence type="ECO:0000313" key="6">
    <source>
        <dbReference type="Ensembl" id="ENSGMOP00000037767.1"/>
    </source>
</evidence>
<accession>A0A8C5AWG5</accession>
<dbReference type="Pfam" id="PF23268">
    <property type="entry name" value="RIN1"/>
    <property type="match status" value="1"/>
</dbReference>
<dbReference type="GO" id="GO:0031267">
    <property type="term" value="F:small GTPase binding"/>
    <property type="evidence" value="ECO:0007669"/>
    <property type="project" value="TreeGrafter"/>
</dbReference>
<dbReference type="InterPro" id="IPR003123">
    <property type="entry name" value="VPS9"/>
</dbReference>
<feature type="region of interest" description="Disordered" evidence="3">
    <location>
        <begin position="750"/>
        <end position="855"/>
    </location>
</feature>
<dbReference type="GO" id="GO:0030139">
    <property type="term" value="C:endocytic vesicle"/>
    <property type="evidence" value="ECO:0007669"/>
    <property type="project" value="TreeGrafter"/>
</dbReference>
<keyword evidence="1" id="KW-0343">GTPase activation</keyword>
<keyword evidence="2" id="KW-0727">SH2 domain</keyword>
<dbReference type="InterPro" id="IPR045046">
    <property type="entry name" value="Vps9-like"/>
</dbReference>
<dbReference type="PANTHER" id="PTHR23101">
    <property type="entry name" value="RAB GDP/GTP EXCHANGE FACTOR"/>
    <property type="match status" value="1"/>
</dbReference>
<evidence type="ECO:0000259" key="5">
    <source>
        <dbReference type="PROSITE" id="PS51205"/>
    </source>
</evidence>
<dbReference type="SMART" id="SM00167">
    <property type="entry name" value="VPS9"/>
    <property type="match status" value="1"/>
</dbReference>
<dbReference type="PROSITE" id="PS50001">
    <property type="entry name" value="SH2"/>
    <property type="match status" value="1"/>
</dbReference>
<proteinExistence type="predicted"/>
<feature type="compositionally biased region" description="Basic residues" evidence="3">
    <location>
        <begin position="713"/>
        <end position="724"/>
    </location>
</feature>
<feature type="compositionally biased region" description="Basic and acidic residues" evidence="3">
    <location>
        <begin position="770"/>
        <end position="785"/>
    </location>
</feature>
<sequence length="878" mass="95541">MSLRTPVSGDGMKTTLWRTAREHPLLTVLGQLRACQAAWCPGAAWDRDQAHTALLGQPTGSFLVLEDTSSQPSLLCVSAGTEPEARVLDYHITYSGTVLQLSESRLCFADLAQLVLFYSLTRDVLTFCLYIPPWLLSIARQNVQLPSRPKPESWFCKPPDLNTDDMTDLVPSVVMCSIQLSSANGALCVINPLYLQQHGDSWLTHQPTSPQPCNARRGRRMSASRPWPGAGLQSKRAISMEDPSPFAPTDDAGIIRAHSAESTPISLTLPSLTSPPSPTSPPVAVVLRRPSRDAATGDLPKITAGRCSLPTSILSSSPTPHFPPTSPALGGTRRHSGPPPQSPHRVSWVEDGVWLAPPPSSRSSSSSSSSFLLSHPPSMELDTLSISSIEEEPESPAAQSPAGQQISAQRLADKVKNRLSAVGQALGGLVSQQKRLINRVTELSDRKGGAFAEALRGFMETTLKGGIDPGQPRGSEFLQEVRSSLTALREVLLDCPEIQVLLDSMADTPDSEMDAMVEQCLHKVALKPVSAHLYSSLQAARDHDGTLANLRGHQRVLGDQGVEDLGGSAGAGVPDGPALERVQQRWAGMHATYSPSKKVGVLLKVCKSVYHCMTANASPGSVFGADDFLPCLTWVLLRSDLVTVQLDTDYMMELLDPSQLQGEGGYYLTSVYASLYYISSFRPRLAARQLSVEAQISLNQWHRRRTLLCHQSRQSKNRKTLRRQQNRDGDMEAQRECEEMNDVVEITDGESAAPSSGEEKEVQQQAADEAVARETMSDNKAEGRSELPGGCLLPREQDALSGESEDIKPAGCGGEEQGTLEEVKEEQMEEEEQKGEGEDSREQTRAEDELSHVSVRRTVNHDVMWANQEEADAAFQSL</sequence>
<reference evidence="6" key="1">
    <citation type="submission" date="2025-08" db="UniProtKB">
        <authorList>
            <consortium name="Ensembl"/>
        </authorList>
    </citation>
    <scope>IDENTIFICATION</scope>
</reference>
<dbReference type="Proteomes" id="UP000694546">
    <property type="component" value="Chromosome 16"/>
</dbReference>
<feature type="region of interest" description="Disordered" evidence="3">
    <location>
        <begin position="713"/>
        <end position="735"/>
    </location>
</feature>
<dbReference type="PROSITE" id="PS51205">
    <property type="entry name" value="VPS9"/>
    <property type="match status" value="1"/>
</dbReference>
<dbReference type="InterPro" id="IPR037191">
    <property type="entry name" value="VPS9_dom_sf"/>
</dbReference>
<feature type="domain" description="VPS9" evidence="5">
    <location>
        <begin position="541"/>
        <end position="687"/>
    </location>
</feature>
<dbReference type="PANTHER" id="PTHR23101:SF72">
    <property type="entry name" value="RAS AND RAB INTERACTOR-LIKE PROTEIN"/>
    <property type="match status" value="1"/>
</dbReference>
<organism evidence="6 7">
    <name type="scientific">Gadus morhua</name>
    <name type="common">Atlantic cod</name>
    <dbReference type="NCBI Taxonomy" id="8049"/>
    <lineage>
        <taxon>Eukaryota</taxon>
        <taxon>Metazoa</taxon>
        <taxon>Chordata</taxon>
        <taxon>Craniata</taxon>
        <taxon>Vertebrata</taxon>
        <taxon>Euteleostomi</taxon>
        <taxon>Actinopterygii</taxon>
        <taxon>Neopterygii</taxon>
        <taxon>Teleostei</taxon>
        <taxon>Neoteleostei</taxon>
        <taxon>Acanthomorphata</taxon>
        <taxon>Zeiogadaria</taxon>
        <taxon>Gadariae</taxon>
        <taxon>Gadiformes</taxon>
        <taxon>Gadoidei</taxon>
        <taxon>Gadidae</taxon>
        <taxon>Gadus</taxon>
    </lineage>
</organism>
<evidence type="ECO:0000256" key="1">
    <source>
        <dbReference type="ARBA" id="ARBA00022468"/>
    </source>
</evidence>
<feature type="compositionally biased region" description="Low complexity" evidence="3">
    <location>
        <begin position="361"/>
        <end position="376"/>
    </location>
</feature>
<gene>
    <name evidence="6" type="primary">rinl</name>
</gene>
<feature type="compositionally biased region" description="Low complexity" evidence="3">
    <location>
        <begin position="308"/>
        <end position="319"/>
    </location>
</feature>
<dbReference type="Gene3D" id="3.30.505.10">
    <property type="entry name" value="SH2 domain"/>
    <property type="match status" value="1"/>
</dbReference>
<protein>
    <recommendedName>
        <fullName evidence="8">Ras and Rab interactor-like protein</fullName>
    </recommendedName>
</protein>
<dbReference type="AlphaFoldDB" id="A0A8C5AWG5"/>
<name>A0A8C5AWG5_GADMO</name>
<dbReference type="GeneTree" id="ENSGT00940000154866"/>
<dbReference type="SUPFAM" id="SSF55550">
    <property type="entry name" value="SH2 domain"/>
    <property type="match status" value="1"/>
</dbReference>
<dbReference type="Gene3D" id="1.20.1050.80">
    <property type="entry name" value="VPS9 domain"/>
    <property type="match status" value="1"/>
</dbReference>
<feature type="region of interest" description="Disordered" evidence="3">
    <location>
        <begin position="294"/>
        <end position="376"/>
    </location>
</feature>
<dbReference type="Ensembl" id="ENSGMOT00000025369.1">
    <property type="protein sequence ID" value="ENSGMOP00000037767.1"/>
    <property type="gene ID" value="ENSGMOG00000035282.1"/>
</dbReference>
<dbReference type="GO" id="GO:0016192">
    <property type="term" value="P:vesicle-mediated transport"/>
    <property type="evidence" value="ECO:0007669"/>
    <property type="project" value="InterPro"/>
</dbReference>
<evidence type="ECO:0000313" key="7">
    <source>
        <dbReference type="Proteomes" id="UP000694546"/>
    </source>
</evidence>
<dbReference type="InterPro" id="IPR000980">
    <property type="entry name" value="SH2"/>
</dbReference>
<dbReference type="OrthoDB" id="21085at2759"/>
<evidence type="ECO:0000256" key="2">
    <source>
        <dbReference type="PROSITE-ProRule" id="PRU00191"/>
    </source>
</evidence>
<keyword evidence="7" id="KW-1185">Reference proteome</keyword>
<feature type="domain" description="SH2" evidence="4">
    <location>
        <begin position="39"/>
        <end position="133"/>
    </location>
</feature>
<evidence type="ECO:0008006" key="8">
    <source>
        <dbReference type="Google" id="ProtNLM"/>
    </source>
</evidence>
<feature type="region of interest" description="Disordered" evidence="3">
    <location>
        <begin position="206"/>
        <end position="234"/>
    </location>
</feature>
<dbReference type="GO" id="GO:0005829">
    <property type="term" value="C:cytosol"/>
    <property type="evidence" value="ECO:0007669"/>
    <property type="project" value="TreeGrafter"/>
</dbReference>
<dbReference type="GO" id="GO:0005085">
    <property type="term" value="F:guanyl-nucleotide exchange factor activity"/>
    <property type="evidence" value="ECO:0007669"/>
    <property type="project" value="InterPro"/>
</dbReference>
<dbReference type="SUPFAM" id="SSF109993">
    <property type="entry name" value="VPS9 domain"/>
    <property type="match status" value="1"/>
</dbReference>
<evidence type="ECO:0000259" key="4">
    <source>
        <dbReference type="PROSITE" id="PS50001"/>
    </source>
</evidence>
<dbReference type="Pfam" id="PF02204">
    <property type="entry name" value="VPS9"/>
    <property type="match status" value="1"/>
</dbReference>
<feature type="compositionally biased region" description="Basic and acidic residues" evidence="3">
    <location>
        <begin position="725"/>
        <end position="735"/>
    </location>
</feature>
<evidence type="ECO:0000256" key="3">
    <source>
        <dbReference type="SAM" id="MobiDB-lite"/>
    </source>
</evidence>